<feature type="compositionally biased region" description="Low complexity" evidence="17">
    <location>
        <begin position="1089"/>
        <end position="1103"/>
    </location>
</feature>
<dbReference type="InterPro" id="IPR009057">
    <property type="entry name" value="Homeodomain-like_sf"/>
</dbReference>
<evidence type="ECO:0000256" key="2">
    <source>
        <dbReference type="ARBA" id="ARBA00007440"/>
    </source>
</evidence>
<keyword evidence="7" id="KW-0863">Zinc-finger</keyword>
<evidence type="ECO:0000256" key="11">
    <source>
        <dbReference type="ARBA" id="ARBA00023125"/>
    </source>
</evidence>
<feature type="domain" description="Homeobox" evidence="18">
    <location>
        <begin position="804"/>
        <end position="858"/>
    </location>
</feature>
<dbReference type="CDD" id="cd00086">
    <property type="entry name" value="homeodomain"/>
    <property type="match status" value="4"/>
</dbReference>
<feature type="region of interest" description="Disordered" evidence="17">
    <location>
        <begin position="857"/>
        <end position="982"/>
    </location>
</feature>
<feature type="compositionally biased region" description="Basic and acidic residues" evidence="17">
    <location>
        <begin position="1058"/>
        <end position="1068"/>
    </location>
</feature>
<dbReference type="FunFam" id="1.10.10.60:FF:000212">
    <property type="entry name" value="Zinc fingers and homeoboxes protein 3"/>
    <property type="match status" value="1"/>
</dbReference>
<evidence type="ECO:0000256" key="6">
    <source>
        <dbReference type="ARBA" id="ARBA00022737"/>
    </source>
</evidence>
<keyword evidence="14 15" id="KW-0539">Nucleus</keyword>
<feature type="domain" description="Homeobox" evidence="18">
    <location>
        <begin position="1134"/>
        <end position="1194"/>
    </location>
</feature>
<sequence>MASKRKSTIPCMIPHKTMHLREELEQDSCLSDPLSLLQQARDQGYSSMGASGNGQSPRERSPGKSSRPEGGNDVKDGCGTYTCRPCNFETQDLNLFLDHVYSGHPDFRADPSFQCVDCGVSAAKFEGLALHNAQVHPSTVCTTLQLRRRDRRVVVEQSLVTGSETGRDTEITITKTPIMRMMKGKSESKRFVVSHSSPDETSPDPLPISKSKEMERKETPTVTVTHVPTIVHNGTATKVTLPSAIQIVNGSGALPMLKTAITQVLSASFLCFTFCQSFTANYNWCSINLIELHCQNVYKFLQGVECSSYHRLWTITFVFFYSLNQVVSVVQNRNVYHQTAPITVSAALSSSSTSSSSTSSKNMPKVMIPLSSIPTYSASMDSSSFLKTSFSKFPYPTKAELCYLTVVTKFPEEQINIWFTAQRLKQGISWSPEEIEEARKKMFNTIIQTAPPSTQYQPLSQTHHSPAQHTIRVLPASLGPTGIPHILQGSLVGQGGVIVTQPMMANSIQVTSAPMALAVTPKHQAAARPMMQARPAAALVADKGISMVVESSSIGNNIIISSRSSNSGGSTSSISSTSNSTNSSISSNSRSGAGSTSSISSTSNGGGSTSSIISSSSYNSSSFSSHASVINLSFGNNRGNSIYSNGKVINANGKINHAIANLSGKSNSNAISMVKSSITDSRCSNSSKSNSSTIAKMISESQVTADIKSTMDNKPNSSSLSNKKTITTTSGPTATATPTASTTTTSNPTTTTSNPTTTKTEAASSPSTKPSSSSSPAQSGSTDASGTPSSRTLPNTFLDPGFYKSKKTVEQLSALKESFTNNQFPNQEEVDRLISFTGLTVREVRKWFSDRRYHFRNLKGGRSSTGGHGGASATTTPGSASASTTPVTPRGNSATPMDLSDTATPSENTKTSQQGLAALSPPPSQTPTSPTTPSRRPPRPPSPDFTAIRYKERDPQQVRALEASFSQDPDPSGEEVDRLRAETKMTRREIHGWFAERRKRVAAEKKKEELERAEQADEMGGGEEGVKSKDDIGVKKEEDGSGSELKVNPIKINLKMLKVTESDGKLESEGGQADSPTMPTLSPSPDPTSTPTLTPAPSTIPSLTPKPSPKPSPSTTPKPAASSSTPALKPSASPKPSPIRGKKTLEQLHLLKQVFVRTQWPSAAQYDELISSTGLPRPEVVRWFGDCRYVQKNGQLKWLEAYQTMVLKEDFQRGDTQMLKAHLEAHGSLEEEQVLELAQASGLTEELVRHWFSTQAPILLQGKDRGVAATEETPVARGITPNPAPMEEGSSEPVQGGGEEKMEPSVCGGAKDERSVDTKAVNPEKGTD</sequence>
<evidence type="ECO:0000256" key="8">
    <source>
        <dbReference type="ARBA" id="ARBA00022782"/>
    </source>
</evidence>
<feature type="DNA-binding region" description="Homeobox" evidence="15">
    <location>
        <begin position="958"/>
        <end position="1005"/>
    </location>
</feature>
<dbReference type="STRING" id="62062.ENSHHUP00000011419"/>
<feature type="compositionally biased region" description="Polar residues" evidence="17">
    <location>
        <begin position="40"/>
        <end position="56"/>
    </location>
</feature>
<feature type="compositionally biased region" description="Low complexity" evidence="17">
    <location>
        <begin position="1117"/>
        <end position="1134"/>
    </location>
</feature>
<dbReference type="Ensembl" id="ENSHHUT00000011776.1">
    <property type="protein sequence ID" value="ENSHHUP00000011419.1"/>
    <property type="gene ID" value="ENSHHUG00000006975.1"/>
</dbReference>
<feature type="domain" description="Homeobox" evidence="18">
    <location>
        <begin position="956"/>
        <end position="1004"/>
    </location>
</feature>
<keyword evidence="5" id="KW-0479">Metal-binding</keyword>
<dbReference type="SMART" id="SM00389">
    <property type="entry name" value="HOX"/>
    <property type="match status" value="4"/>
</dbReference>
<evidence type="ECO:0000256" key="16">
    <source>
        <dbReference type="RuleBase" id="RU000682"/>
    </source>
</evidence>
<dbReference type="GO" id="GO:0003677">
    <property type="term" value="F:DNA binding"/>
    <property type="evidence" value="ECO:0007669"/>
    <property type="project" value="UniProtKB-UniRule"/>
</dbReference>
<accession>A0A4W5KHN8</accession>
<dbReference type="InterPro" id="IPR041057">
    <property type="entry name" value="ZHX_Znf_C2H2"/>
</dbReference>
<evidence type="ECO:0000256" key="10">
    <source>
        <dbReference type="ARBA" id="ARBA00023015"/>
    </source>
</evidence>
<feature type="compositionally biased region" description="Basic and acidic residues" evidence="17">
    <location>
        <begin position="57"/>
        <end position="74"/>
    </location>
</feature>
<comment type="subcellular location">
    <subcellularLocation>
        <location evidence="1 15 16">Nucleus</location>
    </subcellularLocation>
</comment>
<keyword evidence="3" id="KW-0678">Repressor</keyword>
<feature type="compositionally biased region" description="Basic and acidic residues" evidence="17">
    <location>
        <begin position="1001"/>
        <end position="1015"/>
    </location>
</feature>
<protein>
    <submittedName>
        <fullName evidence="19">Zinc fingers and homeoboxes 3b</fullName>
    </submittedName>
</protein>
<dbReference type="GO" id="GO:0000981">
    <property type="term" value="F:DNA-binding transcription factor activity, RNA polymerase II-specific"/>
    <property type="evidence" value="ECO:0007669"/>
    <property type="project" value="TreeGrafter"/>
</dbReference>
<feature type="region of interest" description="Disordered" evidence="17">
    <location>
        <begin position="1001"/>
        <end position="1140"/>
    </location>
</feature>
<feature type="compositionally biased region" description="Polar residues" evidence="17">
    <location>
        <begin position="786"/>
        <end position="795"/>
    </location>
</feature>
<proteinExistence type="inferred from homology"/>
<feature type="region of interest" description="Disordered" evidence="17">
    <location>
        <begin position="40"/>
        <end position="74"/>
    </location>
</feature>
<reference evidence="19" key="3">
    <citation type="submission" date="2025-09" db="UniProtKB">
        <authorList>
            <consortium name="Ensembl"/>
        </authorList>
    </citation>
    <scope>IDENTIFICATION</scope>
</reference>
<keyword evidence="11 15" id="KW-0238">DNA-binding</keyword>
<keyword evidence="9" id="KW-0862">Zinc</keyword>
<keyword evidence="6" id="KW-0677">Repeat</keyword>
<feature type="compositionally biased region" description="Basic and acidic residues" evidence="17">
    <location>
        <begin position="210"/>
        <end position="219"/>
    </location>
</feature>
<keyword evidence="12 15" id="KW-0371">Homeobox</keyword>
<dbReference type="SUPFAM" id="SSF46689">
    <property type="entry name" value="Homeodomain-like"/>
    <property type="match status" value="4"/>
</dbReference>
<dbReference type="Pfam" id="PF18387">
    <property type="entry name" value="zf_C2H2_ZHX"/>
    <property type="match status" value="1"/>
</dbReference>
<dbReference type="SMART" id="SM00355">
    <property type="entry name" value="ZnF_C2H2"/>
    <property type="match status" value="2"/>
</dbReference>
<dbReference type="SUPFAM" id="SSF57667">
    <property type="entry name" value="beta-beta-alpha zinc fingers"/>
    <property type="match status" value="2"/>
</dbReference>
<feature type="compositionally biased region" description="Polar residues" evidence="17">
    <location>
        <begin position="886"/>
        <end position="915"/>
    </location>
</feature>
<keyword evidence="13" id="KW-0804">Transcription</keyword>
<organism evidence="19 20">
    <name type="scientific">Hucho hucho</name>
    <name type="common">huchen</name>
    <dbReference type="NCBI Taxonomy" id="62062"/>
    <lineage>
        <taxon>Eukaryota</taxon>
        <taxon>Metazoa</taxon>
        <taxon>Chordata</taxon>
        <taxon>Craniata</taxon>
        <taxon>Vertebrata</taxon>
        <taxon>Euteleostomi</taxon>
        <taxon>Actinopterygii</taxon>
        <taxon>Neopterygii</taxon>
        <taxon>Teleostei</taxon>
        <taxon>Protacanthopterygii</taxon>
        <taxon>Salmoniformes</taxon>
        <taxon>Salmonidae</taxon>
        <taxon>Salmoninae</taxon>
        <taxon>Hucho</taxon>
    </lineage>
</organism>
<feature type="compositionally biased region" description="Pro residues" evidence="17">
    <location>
        <begin position="1104"/>
        <end position="1116"/>
    </location>
</feature>
<dbReference type="InterPro" id="IPR036236">
    <property type="entry name" value="Znf_C2H2_sf"/>
</dbReference>
<dbReference type="PANTHER" id="PTHR15467:SF6">
    <property type="entry name" value="ZINC FINGERS AND HOMEOBOXES PROTEIN 3"/>
    <property type="match status" value="1"/>
</dbReference>
<dbReference type="GO" id="GO:0030154">
    <property type="term" value="P:cell differentiation"/>
    <property type="evidence" value="ECO:0007669"/>
    <property type="project" value="UniProtKB-KW"/>
</dbReference>
<dbReference type="PANTHER" id="PTHR15467">
    <property type="entry name" value="ZINC-FINGERS AND HOMEOBOXES RELATED"/>
    <property type="match status" value="1"/>
</dbReference>
<feature type="compositionally biased region" description="Low complexity" evidence="17">
    <location>
        <begin position="713"/>
        <end position="785"/>
    </location>
</feature>
<evidence type="ECO:0000256" key="12">
    <source>
        <dbReference type="ARBA" id="ARBA00023155"/>
    </source>
</evidence>
<feature type="domain" description="Homeobox" evidence="18">
    <location>
        <begin position="386"/>
        <end position="429"/>
    </location>
</feature>
<dbReference type="Gene3D" id="3.30.160.60">
    <property type="entry name" value="Classic Zinc Finger"/>
    <property type="match status" value="1"/>
</dbReference>
<keyword evidence="20" id="KW-1185">Reference proteome</keyword>
<dbReference type="InterPro" id="IPR013087">
    <property type="entry name" value="Znf_C2H2_type"/>
</dbReference>
<evidence type="ECO:0000256" key="15">
    <source>
        <dbReference type="PROSITE-ProRule" id="PRU00108"/>
    </source>
</evidence>
<evidence type="ECO:0000313" key="20">
    <source>
        <dbReference type="Proteomes" id="UP000314982"/>
    </source>
</evidence>
<feature type="DNA-binding region" description="Homeobox" evidence="15">
    <location>
        <begin position="388"/>
        <end position="430"/>
    </location>
</feature>
<evidence type="ECO:0000256" key="5">
    <source>
        <dbReference type="ARBA" id="ARBA00022723"/>
    </source>
</evidence>
<dbReference type="GO" id="GO:0008270">
    <property type="term" value="F:zinc ion binding"/>
    <property type="evidence" value="ECO:0007669"/>
    <property type="project" value="UniProtKB-KW"/>
</dbReference>
<feature type="region of interest" description="Disordered" evidence="17">
    <location>
        <begin position="559"/>
        <end position="611"/>
    </location>
</feature>
<evidence type="ECO:0000256" key="1">
    <source>
        <dbReference type="ARBA" id="ARBA00004123"/>
    </source>
</evidence>
<dbReference type="Gene3D" id="1.10.10.60">
    <property type="entry name" value="Homeodomain-like"/>
    <property type="match status" value="5"/>
</dbReference>
<dbReference type="PROSITE" id="PS50071">
    <property type="entry name" value="HOMEOBOX_2"/>
    <property type="match status" value="4"/>
</dbReference>
<dbReference type="Proteomes" id="UP000314982">
    <property type="component" value="Unassembled WGS sequence"/>
</dbReference>
<feature type="region of interest" description="Disordered" evidence="17">
    <location>
        <begin position="709"/>
        <end position="801"/>
    </location>
</feature>
<feature type="compositionally biased region" description="Basic and acidic residues" evidence="17">
    <location>
        <begin position="1024"/>
        <end position="1039"/>
    </location>
</feature>
<reference evidence="19" key="2">
    <citation type="submission" date="2025-08" db="UniProtKB">
        <authorList>
            <consortium name="Ensembl"/>
        </authorList>
    </citation>
    <scope>IDENTIFICATION</scope>
</reference>
<feature type="region of interest" description="Disordered" evidence="17">
    <location>
        <begin position="191"/>
        <end position="221"/>
    </location>
</feature>
<evidence type="ECO:0000256" key="13">
    <source>
        <dbReference type="ARBA" id="ARBA00023163"/>
    </source>
</evidence>
<evidence type="ECO:0000256" key="9">
    <source>
        <dbReference type="ARBA" id="ARBA00022833"/>
    </source>
</evidence>
<dbReference type="InterPro" id="IPR001356">
    <property type="entry name" value="HD"/>
</dbReference>
<evidence type="ECO:0000256" key="3">
    <source>
        <dbReference type="ARBA" id="ARBA00022491"/>
    </source>
</evidence>
<feature type="compositionally biased region" description="Low complexity" evidence="17">
    <location>
        <begin position="871"/>
        <end position="885"/>
    </location>
</feature>
<dbReference type="Pfam" id="PF00046">
    <property type="entry name" value="Homeodomain"/>
    <property type="match status" value="2"/>
</dbReference>
<keyword evidence="8" id="KW-0221">Differentiation</keyword>
<dbReference type="FunFam" id="1.10.10.60:FF:000062">
    <property type="entry name" value="zinc fingers and homeoboxes protein 3"/>
    <property type="match status" value="1"/>
</dbReference>
<keyword evidence="10" id="KW-0805">Transcription regulation</keyword>
<reference evidence="20" key="1">
    <citation type="submission" date="2018-06" db="EMBL/GenBank/DDBJ databases">
        <title>Genome assembly of Danube salmon.</title>
        <authorList>
            <person name="Macqueen D.J."/>
            <person name="Gundappa M.K."/>
        </authorList>
    </citation>
    <scope>NUCLEOTIDE SEQUENCE [LARGE SCALE GENOMIC DNA]</scope>
</reference>
<keyword evidence="4" id="KW-0597">Phosphoprotein</keyword>
<name>A0A4W5KHN8_9TELE</name>
<evidence type="ECO:0000256" key="14">
    <source>
        <dbReference type="ARBA" id="ARBA00023242"/>
    </source>
</evidence>
<feature type="region of interest" description="Disordered" evidence="17">
    <location>
        <begin position="1272"/>
        <end position="1328"/>
    </location>
</feature>
<dbReference type="GeneTree" id="ENSGT00950000182893"/>
<comment type="similarity">
    <text evidence="2">Belongs to the ZHX family.</text>
</comment>
<evidence type="ECO:0000313" key="19">
    <source>
        <dbReference type="Ensembl" id="ENSHHUP00000011419.1"/>
    </source>
</evidence>
<evidence type="ECO:0000256" key="17">
    <source>
        <dbReference type="SAM" id="MobiDB-lite"/>
    </source>
</evidence>
<dbReference type="GO" id="GO:0005634">
    <property type="term" value="C:nucleus"/>
    <property type="evidence" value="ECO:0007669"/>
    <property type="project" value="UniProtKB-SubCell"/>
</dbReference>
<evidence type="ECO:0000259" key="18">
    <source>
        <dbReference type="PROSITE" id="PS50071"/>
    </source>
</evidence>
<dbReference type="FunFam" id="3.30.160.60:FF:002779">
    <property type="entry name" value="Zinc fingers and homeoboxes 3"/>
    <property type="match status" value="1"/>
</dbReference>
<feature type="DNA-binding region" description="Homeobox" evidence="15">
    <location>
        <begin position="806"/>
        <end position="859"/>
    </location>
</feature>
<feature type="DNA-binding region" description="Homeobox" evidence="15">
    <location>
        <begin position="1136"/>
        <end position="1195"/>
    </location>
</feature>
<evidence type="ECO:0000256" key="7">
    <source>
        <dbReference type="ARBA" id="ARBA00022771"/>
    </source>
</evidence>
<evidence type="ECO:0000256" key="4">
    <source>
        <dbReference type="ARBA" id="ARBA00022553"/>
    </source>
</evidence>